<sequence>TKTHKLTWVEARESCWSKDAFLAAITSIYSYGRREAACIKETLINWNNKDSPPYINHERQQYIYAAAGYLAIFVATRMSRLKTKKCLGHEKERKMAAKLMWIVATDFCCWVPVIIMGFLTYYKVQLPGEIVAYVSIFVLPINSAINPILYTFSTLPLNVLRLKCKCRSAPEPTQTPNPTSTNDSVIAATTSTKR</sequence>
<evidence type="ECO:0000256" key="8">
    <source>
        <dbReference type="SAM" id="Phobius"/>
    </source>
</evidence>
<dbReference type="GO" id="GO:0008528">
    <property type="term" value="F:G protein-coupled peptide receptor activity"/>
    <property type="evidence" value="ECO:0007669"/>
    <property type="project" value="TreeGrafter"/>
</dbReference>
<evidence type="ECO:0000313" key="10">
    <source>
        <dbReference type="EMBL" id="CAH1800941.1"/>
    </source>
</evidence>
<dbReference type="InterPro" id="IPR017452">
    <property type="entry name" value="GPCR_Rhodpsn_7TM"/>
</dbReference>
<comment type="caution">
    <text evidence="10">The sequence shown here is derived from an EMBL/GenBank/DDBJ whole genome shotgun (WGS) entry which is preliminary data.</text>
</comment>
<dbReference type="Gene3D" id="1.20.1070.10">
    <property type="entry name" value="Rhodopsin 7-helix transmembrane proteins"/>
    <property type="match status" value="1"/>
</dbReference>
<evidence type="ECO:0000256" key="1">
    <source>
        <dbReference type="ARBA" id="ARBA00004370"/>
    </source>
</evidence>
<keyword evidence="11" id="KW-1185">Reference proteome</keyword>
<evidence type="ECO:0000313" key="11">
    <source>
        <dbReference type="Proteomes" id="UP000749559"/>
    </source>
</evidence>
<feature type="domain" description="G-protein coupled receptors family 1 profile" evidence="9">
    <location>
        <begin position="69"/>
        <end position="150"/>
    </location>
</feature>
<dbReference type="GO" id="GO:0007189">
    <property type="term" value="P:adenylate cyclase-activating G protein-coupled receptor signaling pathway"/>
    <property type="evidence" value="ECO:0007669"/>
    <property type="project" value="TreeGrafter"/>
</dbReference>
<evidence type="ECO:0000256" key="3">
    <source>
        <dbReference type="ARBA" id="ARBA00022692"/>
    </source>
</evidence>
<accession>A0A8S4Q917</accession>
<feature type="non-terminal residue" evidence="10">
    <location>
        <position position="194"/>
    </location>
</feature>
<comment type="subcellular location">
    <subcellularLocation>
        <location evidence="1">Membrane</location>
    </subcellularLocation>
</comment>
<keyword evidence="2" id="KW-0433">Leucine-rich repeat</keyword>
<dbReference type="AlphaFoldDB" id="A0A8S4Q917"/>
<feature type="compositionally biased region" description="Polar residues" evidence="7">
    <location>
        <begin position="171"/>
        <end position="194"/>
    </location>
</feature>
<evidence type="ECO:0000256" key="6">
    <source>
        <dbReference type="ARBA" id="ARBA00023136"/>
    </source>
</evidence>
<dbReference type="Pfam" id="PF00001">
    <property type="entry name" value="7tm_1"/>
    <property type="match status" value="1"/>
</dbReference>
<dbReference type="PANTHER" id="PTHR24372">
    <property type="entry name" value="GLYCOPROTEIN HORMONE RECEPTOR"/>
    <property type="match status" value="1"/>
</dbReference>
<dbReference type="InterPro" id="IPR000276">
    <property type="entry name" value="GPCR_Rhodpsn"/>
</dbReference>
<keyword evidence="3 8" id="KW-0812">Transmembrane</keyword>
<dbReference type="SUPFAM" id="SSF81321">
    <property type="entry name" value="Family A G protein-coupled receptor-like"/>
    <property type="match status" value="1"/>
</dbReference>
<evidence type="ECO:0000256" key="5">
    <source>
        <dbReference type="ARBA" id="ARBA00022989"/>
    </source>
</evidence>
<feature type="transmembrane region" description="Helical" evidence="8">
    <location>
        <begin position="61"/>
        <end position="78"/>
    </location>
</feature>
<keyword evidence="6 8" id="KW-0472">Membrane</keyword>
<evidence type="ECO:0000256" key="7">
    <source>
        <dbReference type="SAM" id="MobiDB-lite"/>
    </source>
</evidence>
<dbReference type="PROSITE" id="PS50262">
    <property type="entry name" value="G_PROTEIN_RECEP_F1_2"/>
    <property type="match status" value="1"/>
</dbReference>
<feature type="region of interest" description="Disordered" evidence="7">
    <location>
        <begin position="170"/>
        <end position="194"/>
    </location>
</feature>
<gene>
    <name evidence="10" type="ORF">OFUS_LOCUS24776</name>
</gene>
<dbReference type="EMBL" id="CAIIXF020000012">
    <property type="protein sequence ID" value="CAH1800941.1"/>
    <property type="molecule type" value="Genomic_DNA"/>
</dbReference>
<keyword evidence="5 8" id="KW-1133">Transmembrane helix</keyword>
<dbReference type="GO" id="GO:0009755">
    <property type="term" value="P:hormone-mediated signaling pathway"/>
    <property type="evidence" value="ECO:0007669"/>
    <property type="project" value="TreeGrafter"/>
</dbReference>
<dbReference type="PANTHER" id="PTHR24372:SF77">
    <property type="entry name" value="G-PROTEIN COUPLED RECEPTORS FAMILY 1 PROFILE DOMAIN-CONTAINING PROTEIN"/>
    <property type="match status" value="1"/>
</dbReference>
<organism evidence="10 11">
    <name type="scientific">Owenia fusiformis</name>
    <name type="common">Polychaete worm</name>
    <dbReference type="NCBI Taxonomy" id="6347"/>
    <lineage>
        <taxon>Eukaryota</taxon>
        <taxon>Metazoa</taxon>
        <taxon>Spiralia</taxon>
        <taxon>Lophotrochozoa</taxon>
        <taxon>Annelida</taxon>
        <taxon>Polychaeta</taxon>
        <taxon>Sedentaria</taxon>
        <taxon>Canalipalpata</taxon>
        <taxon>Sabellida</taxon>
        <taxon>Oweniida</taxon>
        <taxon>Oweniidae</taxon>
        <taxon>Owenia</taxon>
    </lineage>
</organism>
<proteinExistence type="predicted"/>
<evidence type="ECO:0000256" key="4">
    <source>
        <dbReference type="ARBA" id="ARBA00022737"/>
    </source>
</evidence>
<feature type="transmembrane region" description="Helical" evidence="8">
    <location>
        <begin position="99"/>
        <end position="124"/>
    </location>
</feature>
<keyword evidence="4" id="KW-0677">Repeat</keyword>
<dbReference type="GO" id="GO:0005886">
    <property type="term" value="C:plasma membrane"/>
    <property type="evidence" value="ECO:0007669"/>
    <property type="project" value="TreeGrafter"/>
</dbReference>
<dbReference type="Proteomes" id="UP000749559">
    <property type="component" value="Unassembled WGS sequence"/>
</dbReference>
<name>A0A8S4Q917_OWEFU</name>
<dbReference type="OrthoDB" id="6162523at2759"/>
<evidence type="ECO:0000259" key="9">
    <source>
        <dbReference type="PROSITE" id="PS50262"/>
    </source>
</evidence>
<protein>
    <recommendedName>
        <fullName evidence="9">G-protein coupled receptors family 1 profile domain-containing protein</fullName>
    </recommendedName>
</protein>
<evidence type="ECO:0000256" key="2">
    <source>
        <dbReference type="ARBA" id="ARBA00022614"/>
    </source>
</evidence>
<feature type="transmembrane region" description="Helical" evidence="8">
    <location>
        <begin position="130"/>
        <end position="152"/>
    </location>
</feature>
<reference evidence="10" key="1">
    <citation type="submission" date="2022-03" db="EMBL/GenBank/DDBJ databases">
        <authorList>
            <person name="Martin C."/>
        </authorList>
    </citation>
    <scope>NUCLEOTIDE SEQUENCE</scope>
</reference>